<gene>
    <name evidence="2" type="ORF">DS843_29820</name>
</gene>
<evidence type="ECO:0000313" key="2">
    <source>
        <dbReference type="EMBL" id="KAA0675829.1"/>
    </source>
</evidence>
<reference evidence="2 3" key="1">
    <citation type="submission" date="2018-07" db="EMBL/GenBank/DDBJ databases">
        <title>Genome sequence of Azospirillum sp. ATCC 49961.</title>
        <authorList>
            <person name="Sant'Anna F.H."/>
            <person name="Baldani J.I."/>
            <person name="Zilli J.E."/>
            <person name="Reis V.M."/>
            <person name="Hartmann A."/>
            <person name="Cruz L."/>
            <person name="de Souza E.M."/>
            <person name="de Oliveira Pedrosa F."/>
            <person name="Passaglia L.M.P."/>
        </authorList>
    </citation>
    <scope>NUCLEOTIDE SEQUENCE [LARGE SCALE GENOMIC DNA]</scope>
    <source>
        <strain evidence="2 3">ATCC 49961</strain>
    </source>
</reference>
<evidence type="ECO:0000313" key="3">
    <source>
        <dbReference type="Proteomes" id="UP000480854"/>
    </source>
</evidence>
<comment type="caution">
    <text evidence="2">The sequence shown here is derived from an EMBL/GenBank/DDBJ whole genome shotgun (WGS) entry which is preliminary data.</text>
</comment>
<proteinExistence type="predicted"/>
<sequence length="159" mass="17704">MKLLVDNCLSEELAHLARERGHLEATHIRWLGKGDWKDWNLKDLIDSGGYTFVTKNSVDFRGPRTDRGSGGQHATLELHGGLVCLNGPVGMDLDLQIELFEAVLDELAADADLINAALEVSLERWEDDELLVERYPIPMDGPYARDVGHTSHVRSRSSA</sequence>
<dbReference type="OrthoDB" id="7363756at2"/>
<accession>A0A9W7NFT8</accession>
<evidence type="ECO:0000259" key="1">
    <source>
        <dbReference type="Pfam" id="PF18480"/>
    </source>
</evidence>
<dbReference type="AlphaFoldDB" id="A0A9W7NFT8"/>
<dbReference type="EMBL" id="QOKW01000050">
    <property type="protein sequence ID" value="KAA0675829.1"/>
    <property type="molecule type" value="Genomic_DNA"/>
</dbReference>
<organism evidence="2 3">
    <name type="scientific">Roseomonas genomospecies 6</name>
    <dbReference type="NCBI Taxonomy" id="214106"/>
    <lineage>
        <taxon>Bacteria</taxon>
        <taxon>Pseudomonadati</taxon>
        <taxon>Pseudomonadota</taxon>
        <taxon>Alphaproteobacteria</taxon>
        <taxon>Acetobacterales</taxon>
        <taxon>Roseomonadaceae</taxon>
        <taxon>Roseomonas</taxon>
    </lineage>
</organism>
<dbReference type="InterPro" id="IPR041049">
    <property type="entry name" value="DUF5615"/>
</dbReference>
<dbReference type="Pfam" id="PF18480">
    <property type="entry name" value="DUF5615"/>
    <property type="match status" value="1"/>
</dbReference>
<feature type="domain" description="DUF5615" evidence="1">
    <location>
        <begin position="1"/>
        <end position="62"/>
    </location>
</feature>
<keyword evidence="3" id="KW-1185">Reference proteome</keyword>
<dbReference type="RefSeq" id="WP_149472459.1">
    <property type="nucleotide sequence ID" value="NZ_QOKW01000050.1"/>
</dbReference>
<protein>
    <recommendedName>
        <fullName evidence="1">DUF5615 domain-containing protein</fullName>
    </recommendedName>
</protein>
<name>A0A9W7NFT8_9PROT</name>
<dbReference type="Proteomes" id="UP000480854">
    <property type="component" value="Unassembled WGS sequence"/>
</dbReference>